<accession>A0A5C1AD14</accession>
<dbReference type="Proteomes" id="UP000324974">
    <property type="component" value="Chromosome"/>
</dbReference>
<protein>
    <recommendedName>
        <fullName evidence="3">Transcriptional regulator NrdR</fullName>
    </recommendedName>
</protein>
<reference evidence="2" key="1">
    <citation type="submission" date="2019-08" db="EMBL/GenBank/DDBJ databases">
        <title>Limnoglobus roseus gen. nov., sp. nov., a novel freshwater planctomycete with a giant genome from the family Gemmataceae.</title>
        <authorList>
            <person name="Kulichevskaya I.S."/>
            <person name="Naumoff D.G."/>
            <person name="Miroshnikov K."/>
            <person name="Ivanova A."/>
            <person name="Philippov D.A."/>
            <person name="Hakobyan A."/>
            <person name="Rijpstra I.C."/>
            <person name="Sinninghe Damste J.S."/>
            <person name="Liesack W."/>
            <person name="Dedysh S.N."/>
        </authorList>
    </citation>
    <scope>NUCLEOTIDE SEQUENCE [LARGE SCALE GENOMIC DNA]</scope>
    <source>
        <strain evidence="2">PX52</strain>
    </source>
</reference>
<evidence type="ECO:0000313" key="2">
    <source>
        <dbReference type="Proteomes" id="UP000324974"/>
    </source>
</evidence>
<evidence type="ECO:0008006" key="3">
    <source>
        <dbReference type="Google" id="ProtNLM"/>
    </source>
</evidence>
<keyword evidence="2" id="KW-1185">Reference proteome</keyword>
<dbReference type="EMBL" id="CP042425">
    <property type="protein sequence ID" value="QEL14948.1"/>
    <property type="molecule type" value="Genomic_DNA"/>
</dbReference>
<gene>
    <name evidence="1" type="ORF">PX52LOC_01850</name>
</gene>
<dbReference type="KEGG" id="lrs:PX52LOC_01850"/>
<dbReference type="AlphaFoldDB" id="A0A5C1AD14"/>
<proteinExistence type="predicted"/>
<evidence type="ECO:0000313" key="1">
    <source>
        <dbReference type="EMBL" id="QEL14948.1"/>
    </source>
</evidence>
<organism evidence="1 2">
    <name type="scientific">Limnoglobus roseus</name>
    <dbReference type="NCBI Taxonomy" id="2598579"/>
    <lineage>
        <taxon>Bacteria</taxon>
        <taxon>Pseudomonadati</taxon>
        <taxon>Planctomycetota</taxon>
        <taxon>Planctomycetia</taxon>
        <taxon>Gemmatales</taxon>
        <taxon>Gemmataceae</taxon>
        <taxon>Limnoglobus</taxon>
    </lineage>
</organism>
<sequence length="65" mass="7380">MPRTAGREPIILDGLLCPKCHHYRIPARSTHRKGRETQRTRVCRRCGHAFRTSEVIGGVPGMKVK</sequence>
<name>A0A5C1AD14_9BACT</name>
<dbReference type="RefSeq" id="WP_149109804.1">
    <property type="nucleotide sequence ID" value="NZ_CP042425.1"/>
</dbReference>